<evidence type="ECO:0000313" key="3">
    <source>
        <dbReference type="Proteomes" id="UP001164693"/>
    </source>
</evidence>
<reference evidence="2" key="1">
    <citation type="submission" date="2022-05" db="EMBL/GenBank/DDBJ databases">
        <title>Jatrophihabitans sp. SB3-54 whole genome sequence.</title>
        <authorList>
            <person name="Suh M.K."/>
            <person name="Eom M.K."/>
            <person name="Kim J.S."/>
            <person name="Kim H.S."/>
            <person name="Do H.E."/>
            <person name="Shin Y.K."/>
            <person name="Lee J.-S."/>
        </authorList>
    </citation>
    <scope>NUCLEOTIDE SEQUENCE</scope>
    <source>
        <strain evidence="2">SB3-54</strain>
    </source>
</reference>
<sequence>MANGPIRALRVTPGGAINEVLLPSGSEGQLGVMREQIGCSMVEPVGLGPDLMMWCDEEGFLAAEPKLNLCATGIGASHGRVEQAYVRTTVFTGAAAGGVELDGLTEAQVEELRRECAHVIRLAVMYRLSRPGCTAVDEVRLVQGACVTDTGIGAR</sequence>
<dbReference type="InterPro" id="IPR024559">
    <property type="entry name" value="DUF3846"/>
</dbReference>
<gene>
    <name evidence="2" type="ORF">M6B22_11245</name>
</gene>
<dbReference type="EMBL" id="CP097463">
    <property type="protein sequence ID" value="WAX55136.1"/>
    <property type="molecule type" value="Genomic_DNA"/>
</dbReference>
<name>A0ABY7JRF3_9ACTN</name>
<dbReference type="Proteomes" id="UP001164693">
    <property type="component" value="Chromosome"/>
</dbReference>
<evidence type="ECO:0000259" key="1">
    <source>
        <dbReference type="Pfam" id="PF12957"/>
    </source>
</evidence>
<organism evidence="2 3">
    <name type="scientific">Jatrophihabitans cynanchi</name>
    <dbReference type="NCBI Taxonomy" id="2944128"/>
    <lineage>
        <taxon>Bacteria</taxon>
        <taxon>Bacillati</taxon>
        <taxon>Actinomycetota</taxon>
        <taxon>Actinomycetes</taxon>
        <taxon>Jatrophihabitantales</taxon>
        <taxon>Jatrophihabitantaceae</taxon>
        <taxon>Jatrophihabitans</taxon>
    </lineage>
</organism>
<dbReference type="RefSeq" id="WP_269441638.1">
    <property type="nucleotide sequence ID" value="NZ_CP097463.1"/>
</dbReference>
<accession>A0ABY7JRF3</accession>
<protein>
    <submittedName>
        <fullName evidence="2">DUF3846 domain-containing protein</fullName>
    </submittedName>
</protein>
<proteinExistence type="predicted"/>
<keyword evidence="3" id="KW-1185">Reference proteome</keyword>
<dbReference type="Pfam" id="PF12957">
    <property type="entry name" value="DUF3846"/>
    <property type="match status" value="1"/>
</dbReference>
<evidence type="ECO:0000313" key="2">
    <source>
        <dbReference type="EMBL" id="WAX55136.1"/>
    </source>
</evidence>
<feature type="domain" description="DUF3846" evidence="1">
    <location>
        <begin position="6"/>
        <end position="115"/>
    </location>
</feature>